<dbReference type="InterPro" id="IPR001216">
    <property type="entry name" value="P-phosphate_BS"/>
</dbReference>
<evidence type="ECO:0000313" key="15">
    <source>
        <dbReference type="EMBL" id="HJF84575.1"/>
    </source>
</evidence>
<dbReference type="InterPro" id="IPR050214">
    <property type="entry name" value="Cys_Synth/Cystath_Beta-Synth"/>
</dbReference>
<dbReference type="InterPro" id="IPR005856">
    <property type="entry name" value="Cys_synth"/>
</dbReference>
<evidence type="ECO:0000259" key="14">
    <source>
        <dbReference type="Pfam" id="PF00291"/>
    </source>
</evidence>
<dbReference type="FunFam" id="3.40.50.1100:FF:000006">
    <property type="entry name" value="Cysteine synthase"/>
    <property type="match status" value="1"/>
</dbReference>
<name>A0A921HLC6_9FIRM</name>
<evidence type="ECO:0000256" key="5">
    <source>
        <dbReference type="ARBA" id="ARBA00019371"/>
    </source>
</evidence>
<evidence type="ECO:0000256" key="4">
    <source>
        <dbReference type="ARBA" id="ARBA00012681"/>
    </source>
</evidence>
<dbReference type="InterPro" id="IPR001926">
    <property type="entry name" value="TrpB-like_PALP"/>
</dbReference>
<dbReference type="Gene3D" id="3.40.50.1100">
    <property type="match status" value="2"/>
</dbReference>
<protein>
    <recommendedName>
        <fullName evidence="5 13">Cysteine synthase</fullName>
        <ecNumber evidence="4 13">2.5.1.47</ecNumber>
    </recommendedName>
</protein>
<evidence type="ECO:0000256" key="6">
    <source>
        <dbReference type="ARBA" id="ARBA00022605"/>
    </source>
</evidence>
<dbReference type="EMBL" id="DYVR01000073">
    <property type="protein sequence ID" value="HJF84575.1"/>
    <property type="molecule type" value="Genomic_DNA"/>
</dbReference>
<evidence type="ECO:0000256" key="1">
    <source>
        <dbReference type="ARBA" id="ARBA00001933"/>
    </source>
</evidence>
<reference evidence="15" key="2">
    <citation type="submission" date="2021-09" db="EMBL/GenBank/DDBJ databases">
        <authorList>
            <person name="Gilroy R."/>
        </authorList>
    </citation>
    <scope>NUCLEOTIDE SEQUENCE</scope>
    <source>
        <strain evidence="15">7318</strain>
    </source>
</reference>
<comment type="pathway">
    <text evidence="2">Amino-acid biosynthesis; L-cysteine biosynthesis; L-cysteine from L-serine: step 2/2.</text>
</comment>
<dbReference type="GO" id="GO:0016846">
    <property type="term" value="F:carbon-sulfur lyase activity"/>
    <property type="evidence" value="ECO:0007669"/>
    <property type="project" value="UniProtKB-ARBA"/>
</dbReference>
<dbReference type="InterPro" id="IPR036052">
    <property type="entry name" value="TrpB-like_PALP_sf"/>
</dbReference>
<evidence type="ECO:0000256" key="8">
    <source>
        <dbReference type="ARBA" id="ARBA00022898"/>
    </source>
</evidence>
<comment type="catalytic activity">
    <reaction evidence="10 13">
        <text>O-acetyl-L-serine + hydrogen sulfide = L-cysteine + acetate</text>
        <dbReference type="Rhea" id="RHEA:14829"/>
        <dbReference type="ChEBI" id="CHEBI:29919"/>
        <dbReference type="ChEBI" id="CHEBI:30089"/>
        <dbReference type="ChEBI" id="CHEBI:35235"/>
        <dbReference type="ChEBI" id="CHEBI:58340"/>
        <dbReference type="EC" id="2.5.1.47"/>
    </reaction>
</comment>
<evidence type="ECO:0000256" key="3">
    <source>
        <dbReference type="ARBA" id="ARBA00007103"/>
    </source>
</evidence>
<feature type="binding site" evidence="11">
    <location>
        <begin position="180"/>
        <end position="184"/>
    </location>
    <ligand>
        <name>pyridoxal 5'-phosphate</name>
        <dbReference type="ChEBI" id="CHEBI:597326"/>
    </ligand>
</feature>
<feature type="modified residue" description="N6-(pyridoxal phosphate)lysine" evidence="12">
    <location>
        <position position="46"/>
    </location>
</feature>
<keyword evidence="8 11" id="KW-0663">Pyridoxal phosphate</keyword>
<evidence type="ECO:0000256" key="12">
    <source>
        <dbReference type="PIRSR" id="PIRSR605856-51"/>
    </source>
</evidence>
<evidence type="ECO:0000256" key="9">
    <source>
        <dbReference type="ARBA" id="ARBA00023192"/>
    </source>
</evidence>
<dbReference type="CDD" id="cd01561">
    <property type="entry name" value="CBS_like"/>
    <property type="match status" value="1"/>
</dbReference>
<reference evidence="15" key="1">
    <citation type="journal article" date="2021" name="PeerJ">
        <title>Extensive microbial diversity within the chicken gut microbiome revealed by metagenomics and culture.</title>
        <authorList>
            <person name="Gilroy R."/>
            <person name="Ravi A."/>
            <person name="Getino M."/>
            <person name="Pursley I."/>
            <person name="Horton D.L."/>
            <person name="Alikhan N.F."/>
            <person name="Baker D."/>
            <person name="Gharbi K."/>
            <person name="Hall N."/>
            <person name="Watson M."/>
            <person name="Adriaenssens E.M."/>
            <person name="Foster-Nyarko E."/>
            <person name="Jarju S."/>
            <person name="Secka A."/>
            <person name="Antonio M."/>
            <person name="Oren A."/>
            <person name="Chaudhuri R.R."/>
            <person name="La Ragione R."/>
            <person name="Hildebrand F."/>
            <person name="Pallen M.J."/>
        </authorList>
    </citation>
    <scope>NUCLEOTIDE SEQUENCE</scope>
    <source>
        <strain evidence="15">7318</strain>
    </source>
</reference>
<dbReference type="GO" id="GO:0006535">
    <property type="term" value="P:cysteine biosynthetic process from serine"/>
    <property type="evidence" value="ECO:0007669"/>
    <property type="project" value="UniProtKB-UniRule"/>
</dbReference>
<comment type="similarity">
    <text evidence="3 13">Belongs to the cysteine synthase/cystathionine beta-synthase family.</text>
</comment>
<comment type="caution">
    <text evidence="15">The sequence shown here is derived from an EMBL/GenBank/DDBJ whole genome shotgun (WGS) entry which is preliminary data.</text>
</comment>
<dbReference type="PANTHER" id="PTHR10314">
    <property type="entry name" value="CYSTATHIONINE BETA-SYNTHASE"/>
    <property type="match status" value="1"/>
</dbReference>
<comment type="cofactor">
    <cofactor evidence="1 11 13">
        <name>pyridoxal 5'-phosphate</name>
        <dbReference type="ChEBI" id="CHEBI:597326"/>
    </cofactor>
</comment>
<dbReference type="AlphaFoldDB" id="A0A921HLC6"/>
<evidence type="ECO:0000256" key="7">
    <source>
        <dbReference type="ARBA" id="ARBA00022679"/>
    </source>
</evidence>
<evidence type="ECO:0000256" key="2">
    <source>
        <dbReference type="ARBA" id="ARBA00004962"/>
    </source>
</evidence>
<keyword evidence="7 13" id="KW-0808">Transferase</keyword>
<dbReference type="SUPFAM" id="SSF53686">
    <property type="entry name" value="Tryptophan synthase beta subunit-like PLP-dependent enzymes"/>
    <property type="match status" value="1"/>
</dbReference>
<dbReference type="NCBIfam" id="TIGR01139">
    <property type="entry name" value="cysK"/>
    <property type="match status" value="1"/>
</dbReference>
<dbReference type="EC" id="2.5.1.47" evidence="4 13"/>
<evidence type="ECO:0000256" key="10">
    <source>
        <dbReference type="ARBA" id="ARBA00047931"/>
    </source>
</evidence>
<accession>A0A921HLC6</accession>
<dbReference type="PROSITE" id="PS00901">
    <property type="entry name" value="CYS_SYNTHASE"/>
    <property type="match status" value="1"/>
</dbReference>
<dbReference type="Pfam" id="PF00291">
    <property type="entry name" value="PALP"/>
    <property type="match status" value="1"/>
</dbReference>
<feature type="binding site" evidence="11">
    <location>
        <position position="76"/>
    </location>
    <ligand>
        <name>pyridoxal 5'-phosphate</name>
        <dbReference type="ChEBI" id="CHEBI:597326"/>
    </ligand>
</feature>
<feature type="binding site" evidence="11">
    <location>
        <position position="268"/>
    </location>
    <ligand>
        <name>pyridoxal 5'-phosphate</name>
        <dbReference type="ChEBI" id="CHEBI:597326"/>
    </ligand>
</feature>
<proteinExistence type="inferred from homology"/>
<dbReference type="GO" id="GO:0004124">
    <property type="term" value="F:cysteine synthase activity"/>
    <property type="evidence" value="ECO:0007669"/>
    <property type="project" value="UniProtKB-UniRule"/>
</dbReference>
<keyword evidence="6 13" id="KW-0028">Amino-acid biosynthesis</keyword>
<evidence type="ECO:0000256" key="13">
    <source>
        <dbReference type="RuleBase" id="RU003985"/>
    </source>
</evidence>
<dbReference type="Proteomes" id="UP000780768">
    <property type="component" value="Unassembled WGS sequence"/>
</dbReference>
<feature type="domain" description="Tryptophan synthase beta chain-like PALP" evidence="14">
    <location>
        <begin position="10"/>
        <end position="296"/>
    </location>
</feature>
<organism evidence="15 16">
    <name type="scientific">Megamonas hypermegale</name>
    <dbReference type="NCBI Taxonomy" id="158847"/>
    <lineage>
        <taxon>Bacteria</taxon>
        <taxon>Bacillati</taxon>
        <taxon>Bacillota</taxon>
        <taxon>Negativicutes</taxon>
        <taxon>Selenomonadales</taxon>
        <taxon>Selenomonadaceae</taxon>
        <taxon>Megamonas</taxon>
    </lineage>
</organism>
<dbReference type="FunFam" id="3.40.50.1100:FF:000002">
    <property type="entry name" value="Cysteine synthase"/>
    <property type="match status" value="1"/>
</dbReference>
<dbReference type="NCBIfam" id="TIGR01136">
    <property type="entry name" value="cysKM"/>
    <property type="match status" value="1"/>
</dbReference>
<gene>
    <name evidence="15" type="primary">cysK</name>
    <name evidence="15" type="ORF">K8V65_02795</name>
</gene>
<sequence length="312" mass="33267">MKVYKNFMELVGNTPLVQVSNYMKANDLQANILVKLEYFNPAGSAKDRIAKAMIEDAEAKGVLQPNSVIIEPTSGNTGIGLCAVAASKGYKIIITMPETMSVERRKLMEIYGAQLVLTDGAKGMKGAIDKAQELAGQIPHSFIPGQFTNLVNRQAHYETTGPEIWRDTDGTVDIFVAGIGTGGTISGTGKYLKEQNPQIKVIGVEPATSAVLSTGKAGAHEIQGIGAGFVPDTLDTSIYDEIIAVPNEVTYAVSRQLTRTEGLLTGISSGAALWAATQVAKRAENVGKNIVVLLPDTGERYLSTKLFQFGAM</sequence>
<evidence type="ECO:0000256" key="11">
    <source>
        <dbReference type="PIRSR" id="PIRSR605856-50"/>
    </source>
</evidence>
<dbReference type="InterPro" id="IPR005859">
    <property type="entry name" value="CysK"/>
</dbReference>
<keyword evidence="9 13" id="KW-0198">Cysteine biosynthesis</keyword>
<evidence type="ECO:0000313" key="16">
    <source>
        <dbReference type="Proteomes" id="UP000780768"/>
    </source>
</evidence>